<gene>
    <name evidence="1" type="ORF">ACFOES_09260</name>
</gene>
<accession>A0ABV7AFX4</accession>
<evidence type="ECO:0000313" key="1">
    <source>
        <dbReference type="EMBL" id="MFC2968281.1"/>
    </source>
</evidence>
<evidence type="ECO:0000313" key="2">
    <source>
        <dbReference type="Proteomes" id="UP001595443"/>
    </source>
</evidence>
<comment type="caution">
    <text evidence="1">The sequence shown here is derived from an EMBL/GenBank/DDBJ whole genome shotgun (WGS) entry which is preliminary data.</text>
</comment>
<organism evidence="1 2">
    <name type="scientific">Acidimangrovimonas pyrenivorans</name>
    <dbReference type="NCBI Taxonomy" id="2030798"/>
    <lineage>
        <taxon>Bacteria</taxon>
        <taxon>Pseudomonadati</taxon>
        <taxon>Pseudomonadota</taxon>
        <taxon>Alphaproteobacteria</taxon>
        <taxon>Rhodobacterales</taxon>
        <taxon>Paracoccaceae</taxon>
        <taxon>Acidimangrovimonas</taxon>
    </lineage>
</organism>
<dbReference type="SUPFAM" id="SSF102588">
    <property type="entry name" value="LmbE-like"/>
    <property type="match status" value="1"/>
</dbReference>
<dbReference type="EMBL" id="JBHRSK010000004">
    <property type="protein sequence ID" value="MFC2968281.1"/>
    <property type="molecule type" value="Genomic_DNA"/>
</dbReference>
<dbReference type="PANTHER" id="PTHR12993">
    <property type="entry name" value="N-ACETYLGLUCOSAMINYL-PHOSPHATIDYLINOSITOL DE-N-ACETYLASE-RELATED"/>
    <property type="match status" value="1"/>
</dbReference>
<dbReference type="Proteomes" id="UP001595443">
    <property type="component" value="Unassembled WGS sequence"/>
</dbReference>
<dbReference type="Pfam" id="PF02585">
    <property type="entry name" value="PIG-L"/>
    <property type="match status" value="1"/>
</dbReference>
<sequence>MAIQFKQPLLDVIVRRVRPGWLRPLLLAYERFGPLQNIGLPAGHRLSVIAPHPDDESIGCGGLIALWAQAGRSVEVIFLTQGEQGSRLVRDESRPLAERQAAGAQLRATRRREATAALARLGAEAVWCDGRDGALQQDEGRLADRLAAHWQASPPDILAAPFPADRHADHAVAARIASEAAATALPPGTEFLAYEVWSPLPANALLDITPVAGTKWQAIAEHASQTATTDYVAAAMALNTYRARSGGQAEGYAEAFHRTTAAGFAEICARLKV</sequence>
<keyword evidence="1" id="KW-0378">Hydrolase</keyword>
<dbReference type="InterPro" id="IPR003737">
    <property type="entry name" value="GlcNAc_PI_deacetylase-related"/>
</dbReference>
<dbReference type="EC" id="3.5.1.-" evidence="1"/>
<protein>
    <submittedName>
        <fullName evidence="1">PIG-L deacetylase family protein</fullName>
        <ecNumber evidence="1">3.5.1.-</ecNumber>
    </submittedName>
</protein>
<dbReference type="Gene3D" id="3.40.50.10320">
    <property type="entry name" value="LmbE-like"/>
    <property type="match status" value="1"/>
</dbReference>
<dbReference type="InterPro" id="IPR024078">
    <property type="entry name" value="LmbE-like_dom_sf"/>
</dbReference>
<keyword evidence="2" id="KW-1185">Reference proteome</keyword>
<name>A0ABV7AFX4_9RHOB</name>
<dbReference type="RefSeq" id="WP_377832950.1">
    <property type="nucleotide sequence ID" value="NZ_JBHRSK010000004.1"/>
</dbReference>
<dbReference type="PANTHER" id="PTHR12993:SF29">
    <property type="entry name" value="BLR3841 PROTEIN"/>
    <property type="match status" value="1"/>
</dbReference>
<proteinExistence type="predicted"/>
<reference evidence="2" key="1">
    <citation type="journal article" date="2019" name="Int. J. Syst. Evol. Microbiol.">
        <title>The Global Catalogue of Microorganisms (GCM) 10K type strain sequencing project: providing services to taxonomists for standard genome sequencing and annotation.</title>
        <authorList>
            <consortium name="The Broad Institute Genomics Platform"/>
            <consortium name="The Broad Institute Genome Sequencing Center for Infectious Disease"/>
            <person name="Wu L."/>
            <person name="Ma J."/>
        </authorList>
    </citation>
    <scope>NUCLEOTIDE SEQUENCE [LARGE SCALE GENOMIC DNA]</scope>
    <source>
        <strain evidence="2">KCTC 62192</strain>
    </source>
</reference>
<dbReference type="GO" id="GO:0016787">
    <property type="term" value="F:hydrolase activity"/>
    <property type="evidence" value="ECO:0007669"/>
    <property type="project" value="UniProtKB-KW"/>
</dbReference>